<evidence type="ECO:0000313" key="8">
    <source>
        <dbReference type="EMBL" id="MDT8897781.1"/>
    </source>
</evidence>
<evidence type="ECO:0000256" key="2">
    <source>
        <dbReference type="ARBA" id="ARBA00010388"/>
    </source>
</evidence>
<keyword evidence="3" id="KW-1003">Cell membrane</keyword>
<dbReference type="InterPro" id="IPR050601">
    <property type="entry name" value="CPA3_antiporter_subunitC"/>
</dbReference>
<dbReference type="Pfam" id="PF00420">
    <property type="entry name" value="Oxidored_q2"/>
    <property type="match status" value="1"/>
</dbReference>
<keyword evidence="6 7" id="KW-0472">Membrane</keyword>
<feature type="transmembrane region" description="Helical" evidence="7">
    <location>
        <begin position="28"/>
        <end position="50"/>
    </location>
</feature>
<name>A0ABU3NLQ6_9CHLR</name>
<keyword evidence="4 7" id="KW-0812">Transmembrane</keyword>
<dbReference type="InterPro" id="IPR039428">
    <property type="entry name" value="NUOK/Mnh_C1-like"/>
</dbReference>
<accession>A0ABU3NLQ6</accession>
<keyword evidence="5 7" id="KW-1133">Transmembrane helix</keyword>
<evidence type="ECO:0000256" key="1">
    <source>
        <dbReference type="ARBA" id="ARBA00004651"/>
    </source>
</evidence>
<comment type="caution">
    <text evidence="8">The sequence shown here is derived from an EMBL/GenBank/DDBJ whole genome shotgun (WGS) entry which is preliminary data.</text>
</comment>
<comment type="similarity">
    <text evidence="2">Belongs to the CPA3 antiporters (TC 2.A.63) subunit C family.</text>
</comment>
<dbReference type="EMBL" id="JAUHMF010000001">
    <property type="protein sequence ID" value="MDT8897781.1"/>
    <property type="molecule type" value="Genomic_DNA"/>
</dbReference>
<feature type="transmembrane region" description="Helical" evidence="7">
    <location>
        <begin position="6"/>
        <end position="21"/>
    </location>
</feature>
<dbReference type="NCBIfam" id="NF009302">
    <property type="entry name" value="PRK12659.1"/>
    <property type="match status" value="1"/>
</dbReference>
<dbReference type="Gene3D" id="1.10.287.3510">
    <property type="match status" value="1"/>
</dbReference>
<sequence>MILALALLVGVLFTVSLYLMMRRNLVKVLIGLIILSNAINLLIFTLGRLVRGRPPLIPMGATALQPPYADPLPQALILTAIVISFGVTAFAITLMRQVYQTLGTSDLNQLRDTDIQPRYHPDHYHEDDEVEEH</sequence>
<protein>
    <submittedName>
        <fullName evidence="8">Na+/H+ antiporter subunit C</fullName>
    </submittedName>
</protein>
<evidence type="ECO:0000313" key="9">
    <source>
        <dbReference type="Proteomes" id="UP001254165"/>
    </source>
</evidence>
<evidence type="ECO:0000256" key="6">
    <source>
        <dbReference type="ARBA" id="ARBA00023136"/>
    </source>
</evidence>
<proteinExistence type="inferred from homology"/>
<dbReference type="PANTHER" id="PTHR34583:SF2">
    <property type="entry name" value="ANTIPORTER SUBUNIT MNHC2-RELATED"/>
    <property type="match status" value="1"/>
</dbReference>
<evidence type="ECO:0000256" key="5">
    <source>
        <dbReference type="ARBA" id="ARBA00022989"/>
    </source>
</evidence>
<gene>
    <name evidence="8" type="ORF">QYE77_05835</name>
</gene>
<keyword evidence="9" id="KW-1185">Reference proteome</keyword>
<dbReference type="RefSeq" id="WP_315624436.1">
    <property type="nucleotide sequence ID" value="NZ_JAUHMF010000001.1"/>
</dbReference>
<comment type="subcellular location">
    <subcellularLocation>
        <location evidence="1">Cell membrane</location>
        <topology evidence="1">Multi-pass membrane protein</topology>
    </subcellularLocation>
</comment>
<dbReference type="Proteomes" id="UP001254165">
    <property type="component" value="Unassembled WGS sequence"/>
</dbReference>
<evidence type="ECO:0000256" key="4">
    <source>
        <dbReference type="ARBA" id="ARBA00022692"/>
    </source>
</evidence>
<organism evidence="8 9">
    <name type="scientific">Thermanaerothrix solaris</name>
    <dbReference type="NCBI Taxonomy" id="3058434"/>
    <lineage>
        <taxon>Bacteria</taxon>
        <taxon>Bacillati</taxon>
        <taxon>Chloroflexota</taxon>
        <taxon>Anaerolineae</taxon>
        <taxon>Anaerolineales</taxon>
        <taxon>Anaerolineaceae</taxon>
        <taxon>Thermanaerothrix</taxon>
    </lineage>
</organism>
<evidence type="ECO:0000256" key="7">
    <source>
        <dbReference type="SAM" id="Phobius"/>
    </source>
</evidence>
<evidence type="ECO:0000256" key="3">
    <source>
        <dbReference type="ARBA" id="ARBA00022475"/>
    </source>
</evidence>
<feature type="transmembrane region" description="Helical" evidence="7">
    <location>
        <begin position="75"/>
        <end position="95"/>
    </location>
</feature>
<reference evidence="8 9" key="1">
    <citation type="submission" date="2023-07" db="EMBL/GenBank/DDBJ databases">
        <title>Novel species of Thermanaerothrix with wide hydrolytic capabilities.</title>
        <authorList>
            <person name="Zayulina K.S."/>
            <person name="Podosokorskaya O.A."/>
            <person name="Elcheninov A.G."/>
        </authorList>
    </citation>
    <scope>NUCLEOTIDE SEQUENCE [LARGE SCALE GENOMIC DNA]</scope>
    <source>
        <strain evidence="8 9">4228-RoL</strain>
    </source>
</reference>
<dbReference type="PANTHER" id="PTHR34583">
    <property type="entry name" value="ANTIPORTER SUBUNIT MNHC2-RELATED"/>
    <property type="match status" value="1"/>
</dbReference>